<organism evidence="4 5">
    <name type="scientific">Rhodanobacter denitrificans</name>
    <dbReference type="NCBI Taxonomy" id="666685"/>
    <lineage>
        <taxon>Bacteria</taxon>
        <taxon>Pseudomonadati</taxon>
        <taxon>Pseudomonadota</taxon>
        <taxon>Gammaproteobacteria</taxon>
        <taxon>Lysobacterales</taxon>
        <taxon>Rhodanobacteraceae</taxon>
        <taxon>Rhodanobacter</taxon>
    </lineage>
</organism>
<dbReference type="PANTHER" id="PTHR43081:SF1">
    <property type="entry name" value="ADENYLATE CYCLASE, TERMINAL-DIFFERENTIATION SPECIFIC"/>
    <property type="match status" value="1"/>
</dbReference>
<dbReference type="AlphaFoldDB" id="A0A2W5K8G5"/>
<keyword evidence="2" id="KW-1133">Transmembrane helix</keyword>
<dbReference type="GO" id="GO:0009190">
    <property type="term" value="P:cyclic nucleotide biosynthetic process"/>
    <property type="evidence" value="ECO:0007669"/>
    <property type="project" value="InterPro"/>
</dbReference>
<proteinExistence type="predicted"/>
<dbReference type="EMBL" id="QFPO01000013">
    <property type="protein sequence ID" value="PZQ12279.1"/>
    <property type="molecule type" value="Genomic_DNA"/>
</dbReference>
<dbReference type="GO" id="GO:0035556">
    <property type="term" value="P:intracellular signal transduction"/>
    <property type="evidence" value="ECO:0007669"/>
    <property type="project" value="InterPro"/>
</dbReference>
<dbReference type="CDD" id="cd07302">
    <property type="entry name" value="CHD"/>
    <property type="match status" value="1"/>
</dbReference>
<evidence type="ECO:0000313" key="5">
    <source>
        <dbReference type="Proteomes" id="UP000249046"/>
    </source>
</evidence>
<accession>A0A2W5K8G5</accession>
<evidence type="ECO:0000313" key="4">
    <source>
        <dbReference type="EMBL" id="PZQ12279.1"/>
    </source>
</evidence>
<feature type="domain" description="Guanylate cyclase" evidence="3">
    <location>
        <begin position="57"/>
        <end position="213"/>
    </location>
</feature>
<evidence type="ECO:0000256" key="1">
    <source>
        <dbReference type="SAM" id="MobiDB-lite"/>
    </source>
</evidence>
<feature type="region of interest" description="Disordered" evidence="1">
    <location>
        <begin position="1"/>
        <end position="25"/>
    </location>
</feature>
<dbReference type="NCBIfam" id="TIGR04510">
    <property type="entry name" value="mod_pep_cyc"/>
    <property type="match status" value="1"/>
</dbReference>
<reference evidence="4 5" key="1">
    <citation type="submission" date="2017-08" db="EMBL/GenBank/DDBJ databases">
        <title>Infants hospitalized years apart are colonized by the same room-sourced microbial strains.</title>
        <authorList>
            <person name="Brooks B."/>
            <person name="Olm M.R."/>
            <person name="Firek B.A."/>
            <person name="Baker R."/>
            <person name="Thomas B.C."/>
            <person name="Morowitz M.J."/>
            <person name="Banfield J.F."/>
        </authorList>
    </citation>
    <scope>NUCLEOTIDE SEQUENCE [LARGE SCALE GENOMIC DNA]</scope>
    <source>
        <strain evidence="4">S2_005_003_R2_42</strain>
    </source>
</reference>
<dbReference type="InterPro" id="IPR029787">
    <property type="entry name" value="Nucleotide_cyclase"/>
</dbReference>
<keyword evidence="2" id="KW-0472">Membrane</keyword>
<dbReference type="InterPro" id="IPR050697">
    <property type="entry name" value="Adenylyl/Guanylyl_Cyclase_3/4"/>
</dbReference>
<dbReference type="GO" id="GO:0004016">
    <property type="term" value="F:adenylate cyclase activity"/>
    <property type="evidence" value="ECO:0007669"/>
    <property type="project" value="UniProtKB-ARBA"/>
</dbReference>
<dbReference type="Pfam" id="PF00211">
    <property type="entry name" value="Guanylate_cyc"/>
    <property type="match status" value="1"/>
</dbReference>
<dbReference type="Gene3D" id="3.40.50.10610">
    <property type="entry name" value="ABC-type transport auxiliary lipoprotein component"/>
    <property type="match status" value="1"/>
</dbReference>
<keyword evidence="2" id="KW-0812">Transmembrane</keyword>
<dbReference type="Gene3D" id="1.25.40.10">
    <property type="entry name" value="Tetratricopeptide repeat domain"/>
    <property type="match status" value="2"/>
</dbReference>
<comment type="caution">
    <text evidence="4">The sequence shown here is derived from an EMBL/GenBank/DDBJ whole genome shotgun (WGS) entry which is preliminary data.</text>
</comment>
<dbReference type="InterPro" id="IPR001054">
    <property type="entry name" value="A/G_cyclase"/>
</dbReference>
<dbReference type="InterPro" id="IPR030966">
    <property type="entry name" value="Mod_pep_cyc"/>
</dbReference>
<gene>
    <name evidence="4" type="ORF">DI564_13405</name>
</gene>
<name>A0A2W5K8G5_9GAMM</name>
<feature type="compositionally biased region" description="Basic and acidic residues" evidence="1">
    <location>
        <begin position="1"/>
        <end position="12"/>
    </location>
</feature>
<dbReference type="PANTHER" id="PTHR43081">
    <property type="entry name" value="ADENYLATE CYCLASE, TERMINAL-DIFFERENTIATION SPECIFIC-RELATED"/>
    <property type="match status" value="1"/>
</dbReference>
<dbReference type="Proteomes" id="UP000249046">
    <property type="component" value="Unassembled WGS sequence"/>
</dbReference>
<evidence type="ECO:0000256" key="2">
    <source>
        <dbReference type="SAM" id="Phobius"/>
    </source>
</evidence>
<dbReference type="Gene3D" id="3.30.70.1230">
    <property type="entry name" value="Nucleotide cyclase"/>
    <property type="match status" value="1"/>
</dbReference>
<sequence>MAPEAHLDRPDDVSGPPGARSPGISPVARECRRFMEATAQSLPDPARDRAKPLLRTLVLCDLVDSTALVHKLGDLAATHLIRRHDRFARALLQVHDGHEIDKTDGFLLMFDRPIQAVAFALDYQRNLHQFNLQEGSELKARVGIHVGDVLLWDNGEEEIAKGAKPVDIEGLAKPVTSRLASLARPGQILLSGITWSLAHRAQGELTEPVDKIRWRAHGRYRFKGVPEPIPVFEVGEEGLAPFKTPPWSGKAHREVPFWRRPSVLVFEALLIALAIIVPVYMMLRSPPAIAFASRDWVVVGDFQNHTDQAIFDDSLQVAFRIGLEQSRYVNILSDLKVRDTVMRMKRDPTATPIDRAIGSEVALRDGARALILPSIAEIGGRVRVTAEVVDPKTQTTVYSESADGVGADSVLPSVDKVNRQLRERLGEAVAVISTDTKPLEKATTSNLDALRAYSLAVAEDSKGNTKEAIPLFRQAVALDADFALARVGLGRTLLLTGSGDASEITRELEQAVNMVDRLSTRDALYAQAWLANNATPRLALEKWQLMEQLYPDSTPASGGLGYFSWQAANNFREAIRAIEKIAIATNPRRGMADYLLATLYLGQERFADADARFKDAEANGFSSRNLFYAHLFAAQRRFDQADALLTNGKSTGIATSDADVWYTRVALALDRGRWNDALGLLEQAQAETRTLRGGRHYELQTLEQIMKTRSAPAAESKAALAAYLKQIDGSTLQAPHRQFNLLMVAYLAARLDDVELAQRALSAAAAFSRKGDYPYLSSLLTVVEAELLRAQGKPREAIAQLEPYMDGREFYFSHQVLLDAYRAAGQDAAALKQAHWLAEHRGRAYAEQFGQLALIPFNVMLSDLAWLEASTLSARIGNAEDAAEARSRLLAAWPDAMSLGFVRQRLAPDAPVAKR</sequence>
<dbReference type="SUPFAM" id="SSF48452">
    <property type="entry name" value="TPR-like"/>
    <property type="match status" value="1"/>
</dbReference>
<protein>
    <submittedName>
        <fullName evidence="4">Putative peptide modification system cyclase</fullName>
    </submittedName>
</protein>
<evidence type="ECO:0000259" key="3">
    <source>
        <dbReference type="Pfam" id="PF00211"/>
    </source>
</evidence>
<dbReference type="InterPro" id="IPR011990">
    <property type="entry name" value="TPR-like_helical_dom_sf"/>
</dbReference>
<dbReference type="SUPFAM" id="SSF55073">
    <property type="entry name" value="Nucleotide cyclase"/>
    <property type="match status" value="1"/>
</dbReference>
<feature type="transmembrane region" description="Helical" evidence="2">
    <location>
        <begin position="263"/>
        <end position="283"/>
    </location>
</feature>